<evidence type="ECO:0000313" key="2">
    <source>
        <dbReference type="EMBL" id="RGU55178.1"/>
    </source>
</evidence>
<gene>
    <name evidence="2" type="ORF">DWW57_13290</name>
</gene>
<dbReference type="EMBL" id="QRYC01000020">
    <property type="protein sequence ID" value="RGU55178.1"/>
    <property type="molecule type" value="Genomic_DNA"/>
</dbReference>
<dbReference type="AlphaFoldDB" id="A0A412TMX3"/>
<feature type="domain" description="DUF7402" evidence="1">
    <location>
        <begin position="13"/>
        <end position="81"/>
    </location>
</feature>
<reference evidence="2 3" key="1">
    <citation type="submission" date="2018-08" db="EMBL/GenBank/DDBJ databases">
        <title>A genome reference for cultivated species of the human gut microbiota.</title>
        <authorList>
            <person name="Zou Y."/>
            <person name="Xue W."/>
            <person name="Luo G."/>
        </authorList>
    </citation>
    <scope>NUCLEOTIDE SEQUENCE [LARGE SCALE GENOMIC DNA]</scope>
    <source>
        <strain evidence="2 3">AF16-14</strain>
    </source>
</reference>
<accession>A0A412TMX3</accession>
<dbReference type="Proteomes" id="UP000284243">
    <property type="component" value="Unassembled WGS sequence"/>
</dbReference>
<dbReference type="InterPro" id="IPR055826">
    <property type="entry name" value="DUF7402"/>
</dbReference>
<dbReference type="Gene3D" id="2.60.120.260">
    <property type="entry name" value="Galactose-binding domain-like"/>
    <property type="match status" value="1"/>
</dbReference>
<evidence type="ECO:0000259" key="1">
    <source>
        <dbReference type="Pfam" id="PF24135"/>
    </source>
</evidence>
<comment type="caution">
    <text evidence="2">The sequence shown here is derived from an EMBL/GenBank/DDBJ whole genome shotgun (WGS) entry which is preliminary data.</text>
</comment>
<name>A0A412TMX3_9BACT</name>
<protein>
    <recommendedName>
        <fullName evidence="1">DUF7402 domain-containing protein</fullName>
    </recommendedName>
</protein>
<sequence>MVSFYGSIDYPRIKLEWDTPRNINRIHLYYKPSQQIHTAGITIHFDDGNRLSVNTISNDGTVKVVEFAPKTTKRLRFEVTEGDDLPWDFQK</sequence>
<proteinExistence type="predicted"/>
<dbReference type="Pfam" id="PF24135">
    <property type="entry name" value="DUF7402"/>
    <property type="match status" value="1"/>
</dbReference>
<evidence type="ECO:0000313" key="3">
    <source>
        <dbReference type="Proteomes" id="UP000284243"/>
    </source>
</evidence>
<organism evidence="2 3">
    <name type="scientific">Odoribacter splanchnicus</name>
    <dbReference type="NCBI Taxonomy" id="28118"/>
    <lineage>
        <taxon>Bacteria</taxon>
        <taxon>Pseudomonadati</taxon>
        <taxon>Bacteroidota</taxon>
        <taxon>Bacteroidia</taxon>
        <taxon>Bacteroidales</taxon>
        <taxon>Odoribacteraceae</taxon>
        <taxon>Odoribacter</taxon>
    </lineage>
</organism>